<protein>
    <submittedName>
        <fullName evidence="1">Uncharacterized protein</fullName>
    </submittedName>
</protein>
<dbReference type="AlphaFoldDB" id="A0A0A8YF21"/>
<proteinExistence type="predicted"/>
<sequence length="20" mass="2209">MTAFNCDKYFGMEGGTVFSC</sequence>
<dbReference type="EMBL" id="GBRH01276118">
    <property type="protein sequence ID" value="JAD21777.1"/>
    <property type="molecule type" value="Transcribed_RNA"/>
</dbReference>
<reference evidence="1" key="2">
    <citation type="journal article" date="2015" name="Data Brief">
        <title>Shoot transcriptome of the giant reed, Arundo donax.</title>
        <authorList>
            <person name="Barrero R.A."/>
            <person name="Guerrero F.D."/>
            <person name="Moolhuijzen P."/>
            <person name="Goolsby J.A."/>
            <person name="Tidwell J."/>
            <person name="Bellgard S.E."/>
            <person name="Bellgard M.I."/>
        </authorList>
    </citation>
    <scope>NUCLEOTIDE SEQUENCE</scope>
    <source>
        <tissue evidence="1">Shoot tissue taken approximately 20 cm above the soil surface</tissue>
    </source>
</reference>
<name>A0A0A8YF21_ARUDO</name>
<organism evidence="1">
    <name type="scientific">Arundo donax</name>
    <name type="common">Giant reed</name>
    <name type="synonym">Donax arundinaceus</name>
    <dbReference type="NCBI Taxonomy" id="35708"/>
    <lineage>
        <taxon>Eukaryota</taxon>
        <taxon>Viridiplantae</taxon>
        <taxon>Streptophyta</taxon>
        <taxon>Embryophyta</taxon>
        <taxon>Tracheophyta</taxon>
        <taxon>Spermatophyta</taxon>
        <taxon>Magnoliopsida</taxon>
        <taxon>Liliopsida</taxon>
        <taxon>Poales</taxon>
        <taxon>Poaceae</taxon>
        <taxon>PACMAD clade</taxon>
        <taxon>Arundinoideae</taxon>
        <taxon>Arundineae</taxon>
        <taxon>Arundo</taxon>
    </lineage>
</organism>
<accession>A0A0A8YF21</accession>
<evidence type="ECO:0000313" key="1">
    <source>
        <dbReference type="EMBL" id="JAD21777.1"/>
    </source>
</evidence>
<reference evidence="1" key="1">
    <citation type="submission" date="2014-09" db="EMBL/GenBank/DDBJ databases">
        <authorList>
            <person name="Magalhaes I.L.F."/>
            <person name="Oliveira U."/>
            <person name="Santos F.R."/>
            <person name="Vidigal T.H.D.A."/>
            <person name="Brescovit A.D."/>
            <person name="Santos A.J."/>
        </authorList>
    </citation>
    <scope>NUCLEOTIDE SEQUENCE</scope>
    <source>
        <tissue evidence="1">Shoot tissue taken approximately 20 cm above the soil surface</tissue>
    </source>
</reference>